<dbReference type="Proteomes" id="UP001159428">
    <property type="component" value="Unassembled WGS sequence"/>
</dbReference>
<gene>
    <name evidence="1" type="ORF">PMEA_00008761</name>
</gene>
<comment type="caution">
    <text evidence="1">The sequence shown here is derived from an EMBL/GenBank/DDBJ whole genome shotgun (WGS) entry which is preliminary data.</text>
</comment>
<feature type="non-terminal residue" evidence="1">
    <location>
        <position position="1"/>
    </location>
</feature>
<keyword evidence="2" id="KW-1185">Reference proteome</keyword>
<feature type="non-terminal residue" evidence="1">
    <location>
        <position position="251"/>
    </location>
</feature>
<dbReference type="AlphaFoldDB" id="A0AAU9WNQ2"/>
<evidence type="ECO:0000313" key="2">
    <source>
        <dbReference type="Proteomes" id="UP001159428"/>
    </source>
</evidence>
<dbReference type="EMBL" id="CALNXJ010000018">
    <property type="protein sequence ID" value="CAH3120724.1"/>
    <property type="molecule type" value="Genomic_DNA"/>
</dbReference>
<accession>A0AAU9WNQ2</accession>
<protein>
    <submittedName>
        <fullName evidence="1">Uncharacterized protein</fullName>
    </submittedName>
</protein>
<reference evidence="1 2" key="1">
    <citation type="submission" date="2022-05" db="EMBL/GenBank/DDBJ databases">
        <authorList>
            <consortium name="Genoscope - CEA"/>
            <person name="William W."/>
        </authorList>
    </citation>
    <scope>NUCLEOTIDE SEQUENCE [LARGE SCALE GENOMIC DNA]</scope>
</reference>
<organism evidence="1 2">
    <name type="scientific">Pocillopora meandrina</name>
    <dbReference type="NCBI Taxonomy" id="46732"/>
    <lineage>
        <taxon>Eukaryota</taxon>
        <taxon>Metazoa</taxon>
        <taxon>Cnidaria</taxon>
        <taxon>Anthozoa</taxon>
        <taxon>Hexacorallia</taxon>
        <taxon>Scleractinia</taxon>
        <taxon>Astrocoeniina</taxon>
        <taxon>Pocilloporidae</taxon>
        <taxon>Pocillopora</taxon>
    </lineage>
</organism>
<name>A0AAU9WNQ2_9CNID</name>
<evidence type="ECO:0000313" key="1">
    <source>
        <dbReference type="EMBL" id="CAH3120724.1"/>
    </source>
</evidence>
<sequence length="251" mass="28837">LKSFHWRSLNQRHNCNNDSCEKCKRALEVKKVADRFEVIRAAKQVLQESRSNEKTEDEESDEFGESLEKIKREDFAGKSKTPAAQDVSRVLTGDICKWDQLVLSEMSAGVYKGRAFNNKSRSSTPKPNEGDLGMERERRISLTCASKLKFIREYLDDEPDCESEEITSADLAPRSQTDIVFTLPCSYERRFVRPKPLNPRIVLLDMVGKEIDEKPTTSFEKGGRITFLRKFITVKSLVRRLNSTESDSWSE</sequence>
<proteinExistence type="predicted"/>